<feature type="non-terminal residue" evidence="1">
    <location>
        <position position="66"/>
    </location>
</feature>
<keyword evidence="2" id="KW-1185">Reference proteome</keyword>
<name>A0ACA9RRR2_9GLOM</name>
<feature type="non-terminal residue" evidence="1">
    <location>
        <position position="1"/>
    </location>
</feature>
<evidence type="ECO:0000313" key="2">
    <source>
        <dbReference type="Proteomes" id="UP000789920"/>
    </source>
</evidence>
<evidence type="ECO:0000313" key="1">
    <source>
        <dbReference type="EMBL" id="CAG8807875.1"/>
    </source>
</evidence>
<accession>A0ACA9RRR2</accession>
<dbReference type="EMBL" id="CAJVQC010068168">
    <property type="protein sequence ID" value="CAG8807875.1"/>
    <property type="molecule type" value="Genomic_DNA"/>
</dbReference>
<sequence length="66" mass="7260">TLTLTIIDNQFMVEAKTNIAIKASTYSSIDNLLNSRAIFDVDKDINITPCYLNRTGVSPKKAGVNK</sequence>
<organism evidence="1 2">
    <name type="scientific">Racocetra persica</name>
    <dbReference type="NCBI Taxonomy" id="160502"/>
    <lineage>
        <taxon>Eukaryota</taxon>
        <taxon>Fungi</taxon>
        <taxon>Fungi incertae sedis</taxon>
        <taxon>Mucoromycota</taxon>
        <taxon>Glomeromycotina</taxon>
        <taxon>Glomeromycetes</taxon>
        <taxon>Diversisporales</taxon>
        <taxon>Gigasporaceae</taxon>
        <taxon>Racocetra</taxon>
    </lineage>
</organism>
<reference evidence="1" key="1">
    <citation type="submission" date="2021-06" db="EMBL/GenBank/DDBJ databases">
        <authorList>
            <person name="Kallberg Y."/>
            <person name="Tangrot J."/>
            <person name="Rosling A."/>
        </authorList>
    </citation>
    <scope>NUCLEOTIDE SEQUENCE</scope>
    <source>
        <strain evidence="1">MA461A</strain>
    </source>
</reference>
<gene>
    <name evidence="1" type="ORF">RPERSI_LOCUS22482</name>
</gene>
<dbReference type="Proteomes" id="UP000789920">
    <property type="component" value="Unassembled WGS sequence"/>
</dbReference>
<proteinExistence type="predicted"/>
<comment type="caution">
    <text evidence="1">The sequence shown here is derived from an EMBL/GenBank/DDBJ whole genome shotgun (WGS) entry which is preliminary data.</text>
</comment>
<protein>
    <submittedName>
        <fullName evidence="1">17494_t:CDS:1</fullName>
    </submittedName>
</protein>